<accession>A0AAQ3RFX7</accession>
<keyword evidence="3" id="KW-1185">Reference proteome</keyword>
<evidence type="ECO:0008006" key="4">
    <source>
        <dbReference type="Google" id="ProtNLM"/>
    </source>
</evidence>
<feature type="signal peptide" evidence="1">
    <location>
        <begin position="1"/>
        <end position="16"/>
    </location>
</feature>
<evidence type="ECO:0000256" key="1">
    <source>
        <dbReference type="SAM" id="SignalP"/>
    </source>
</evidence>
<evidence type="ECO:0000313" key="3">
    <source>
        <dbReference type="Proteomes" id="UP001374535"/>
    </source>
</evidence>
<reference evidence="2 3" key="1">
    <citation type="journal article" date="2023" name="Life. Sci Alliance">
        <title>Evolutionary insights into 3D genome organization and epigenetic landscape of Vigna mungo.</title>
        <authorList>
            <person name="Junaid A."/>
            <person name="Singh B."/>
            <person name="Bhatia S."/>
        </authorList>
    </citation>
    <scope>NUCLEOTIDE SEQUENCE [LARGE SCALE GENOMIC DNA]</scope>
    <source>
        <strain evidence="2">Urdbean</strain>
    </source>
</reference>
<dbReference type="AlphaFoldDB" id="A0AAQ3RFX7"/>
<organism evidence="2 3">
    <name type="scientific">Vigna mungo</name>
    <name type="common">Black gram</name>
    <name type="synonym">Phaseolus mungo</name>
    <dbReference type="NCBI Taxonomy" id="3915"/>
    <lineage>
        <taxon>Eukaryota</taxon>
        <taxon>Viridiplantae</taxon>
        <taxon>Streptophyta</taxon>
        <taxon>Embryophyta</taxon>
        <taxon>Tracheophyta</taxon>
        <taxon>Spermatophyta</taxon>
        <taxon>Magnoliopsida</taxon>
        <taxon>eudicotyledons</taxon>
        <taxon>Gunneridae</taxon>
        <taxon>Pentapetalae</taxon>
        <taxon>rosids</taxon>
        <taxon>fabids</taxon>
        <taxon>Fabales</taxon>
        <taxon>Fabaceae</taxon>
        <taxon>Papilionoideae</taxon>
        <taxon>50 kb inversion clade</taxon>
        <taxon>NPAAA clade</taxon>
        <taxon>indigoferoid/millettioid clade</taxon>
        <taxon>Phaseoleae</taxon>
        <taxon>Vigna</taxon>
    </lineage>
</organism>
<gene>
    <name evidence="2" type="ORF">V8G54_035719</name>
</gene>
<protein>
    <recommendedName>
        <fullName evidence="4">Secreted protein</fullName>
    </recommendedName>
</protein>
<name>A0AAQ3RFX7_VIGMU</name>
<dbReference type="EMBL" id="CP144690">
    <property type="protein sequence ID" value="WVY90205.1"/>
    <property type="molecule type" value="Genomic_DNA"/>
</dbReference>
<dbReference type="Proteomes" id="UP001374535">
    <property type="component" value="Chromosome 11"/>
</dbReference>
<proteinExistence type="predicted"/>
<evidence type="ECO:0000313" key="2">
    <source>
        <dbReference type="EMBL" id="WVY90205.1"/>
    </source>
</evidence>
<feature type="chain" id="PRO_5043031672" description="Secreted protein" evidence="1">
    <location>
        <begin position="17"/>
        <end position="109"/>
    </location>
</feature>
<sequence>MCLVALLVQAFQPLPSLLVSPRFVPEHITWPQSIPALLHLRECDIAFHQESSPLSLCSNLFATWSTEQCLLLLPQNSPLAFYQLVVLATPLQSCIHHFSHQLSTCMHIL</sequence>
<keyword evidence="1" id="KW-0732">Signal</keyword>